<dbReference type="KEGG" id="vra:106759790"/>
<dbReference type="InterPro" id="IPR018289">
    <property type="entry name" value="MULE_transposase_dom"/>
</dbReference>
<feature type="domain" description="MULE transposase" evidence="2">
    <location>
        <begin position="249"/>
        <end position="343"/>
    </location>
</feature>
<dbReference type="PANTHER" id="PTHR47718">
    <property type="entry name" value="OS01G0519700 PROTEIN"/>
    <property type="match status" value="1"/>
</dbReference>
<evidence type="ECO:0000313" key="4">
    <source>
        <dbReference type="RefSeq" id="XP_014498618.1"/>
    </source>
</evidence>
<feature type="domain" description="FAR1" evidence="1">
    <location>
        <begin position="44"/>
        <end position="128"/>
    </location>
</feature>
<dbReference type="RefSeq" id="XP_014498618.1">
    <property type="nucleotide sequence ID" value="XM_014643132.1"/>
</dbReference>
<reference evidence="4" key="2">
    <citation type="submission" date="2025-08" db="UniProtKB">
        <authorList>
            <consortium name="RefSeq"/>
        </authorList>
    </citation>
    <scope>IDENTIFICATION</scope>
    <source>
        <tissue evidence="4">Leaf</tissue>
    </source>
</reference>
<dbReference type="Pfam" id="PF10551">
    <property type="entry name" value="MULE"/>
    <property type="match status" value="1"/>
</dbReference>
<accession>A0A1S3TXY0</accession>
<dbReference type="STRING" id="3916.A0A1S3TXY0"/>
<dbReference type="Proteomes" id="UP000087766">
    <property type="component" value="Chromosome 1"/>
</dbReference>
<organism evidence="3 4">
    <name type="scientific">Vigna radiata var. radiata</name>
    <name type="common">Mung bean</name>
    <name type="synonym">Phaseolus aureus</name>
    <dbReference type="NCBI Taxonomy" id="3916"/>
    <lineage>
        <taxon>Eukaryota</taxon>
        <taxon>Viridiplantae</taxon>
        <taxon>Streptophyta</taxon>
        <taxon>Embryophyta</taxon>
        <taxon>Tracheophyta</taxon>
        <taxon>Spermatophyta</taxon>
        <taxon>Magnoliopsida</taxon>
        <taxon>eudicotyledons</taxon>
        <taxon>Gunneridae</taxon>
        <taxon>Pentapetalae</taxon>
        <taxon>rosids</taxon>
        <taxon>fabids</taxon>
        <taxon>Fabales</taxon>
        <taxon>Fabaceae</taxon>
        <taxon>Papilionoideae</taxon>
        <taxon>50 kb inversion clade</taxon>
        <taxon>NPAAA clade</taxon>
        <taxon>indigoferoid/millettioid clade</taxon>
        <taxon>Phaseoleae</taxon>
        <taxon>Vigna</taxon>
    </lineage>
</organism>
<dbReference type="InterPro" id="IPR004330">
    <property type="entry name" value="FAR1_DNA_bnd_dom"/>
</dbReference>
<sequence length="637" mass="73802">MDTGPENVHVAEEGNDEFNTADDSCLDLVPSLDMCFDTMEEAKTFYSDYGKRSGFGVRTRTSKKDKNNEVYYLRLVCSREGKYVSSIRPEVKTLPTQYNQCPAGITISRKDEKWFVRKVALQHSHDLCPQTSNLIRGNRKLKMHAKHTLEVNDIAGVRINKSYLTIVGEAGGYENMQFMERDVRNFIDQQRRSLCKESDGQALLRHFSKMRDLNNDFFYDIEMDECNRITSVFWADARSRAACQEFGDVVSFDTTYLTNKYDMSFAPFVGVNHHGQSILLGCGLLSFEDTSSFVWLFECWLRCMENNAPDSIVTDQCKAMANAIQEVFPKTKHKWCLWHIMKKIPEKFQGYKNYVGIKSDIKVFVYDYSSTVNFEIGWEKLLSKHGLENNEWLCNLYEDREKWVPCYLKNHFWAGMSTTQRSEGMNAFFDGFINSSTTLHEFVIQYDNALKFKAQKEIEVDFSSLNTTVACGSQSPIERQFQDEYTHAKFEEVQMEFRSRMNCFIKDTVMDGNYIKYTIKEECMSDGKCSTNITMLNLTLLHTIQVSRAYCLSLEASFVVIPYWFSVSKMYIKSPPNMFLDVGAKTSEGSTQLLEQLTVLYSRNPRCKDISRCVSDSMIYLRLHVNLNVLQLTWKKN</sequence>
<evidence type="ECO:0000259" key="2">
    <source>
        <dbReference type="Pfam" id="PF10551"/>
    </source>
</evidence>
<dbReference type="Pfam" id="PF03101">
    <property type="entry name" value="FAR1"/>
    <property type="match status" value="1"/>
</dbReference>
<protein>
    <submittedName>
        <fullName evidence="4">Protein FAR-RED IMPAIRED RESPONSE 1-like</fullName>
    </submittedName>
</protein>
<evidence type="ECO:0000313" key="3">
    <source>
        <dbReference type="Proteomes" id="UP000087766"/>
    </source>
</evidence>
<reference evidence="3" key="1">
    <citation type="journal article" date="2014" name="Nat. Commun.">
        <title>Genome sequence of mungbean and insights into evolution within Vigna species.</title>
        <authorList>
            <person name="Kang Y.J."/>
            <person name="Kim S.K."/>
            <person name="Kim M.Y."/>
            <person name="Lestari P."/>
            <person name="Kim K.H."/>
            <person name="Ha B.K."/>
            <person name="Jun T.H."/>
            <person name="Hwang W.J."/>
            <person name="Lee T."/>
            <person name="Lee J."/>
            <person name="Shim S."/>
            <person name="Yoon M.Y."/>
            <person name="Jang Y.E."/>
            <person name="Han K.S."/>
            <person name="Taeprayoon P."/>
            <person name="Yoon N."/>
            <person name="Somta P."/>
            <person name="Tanya P."/>
            <person name="Kim K.S."/>
            <person name="Gwag J.G."/>
            <person name="Moon J.K."/>
            <person name="Lee Y.H."/>
            <person name="Park B.S."/>
            <person name="Bombarely A."/>
            <person name="Doyle J.J."/>
            <person name="Jackson S.A."/>
            <person name="Schafleitner R."/>
            <person name="Srinives P."/>
            <person name="Varshney R.K."/>
            <person name="Lee S.H."/>
        </authorList>
    </citation>
    <scope>NUCLEOTIDE SEQUENCE [LARGE SCALE GENOMIC DNA]</scope>
    <source>
        <strain evidence="3">cv. VC1973A</strain>
    </source>
</reference>
<keyword evidence="3" id="KW-1185">Reference proteome</keyword>
<proteinExistence type="predicted"/>
<name>A0A1S3TXY0_VIGRR</name>
<dbReference type="AlphaFoldDB" id="A0A1S3TXY0"/>
<dbReference type="PANTHER" id="PTHR47718:SF13">
    <property type="entry name" value="OS09G0290500 PROTEIN"/>
    <property type="match status" value="1"/>
</dbReference>
<dbReference type="GeneID" id="106759790"/>
<dbReference type="OrthoDB" id="747268at2759"/>
<gene>
    <name evidence="4" type="primary">LOC106759790</name>
</gene>
<evidence type="ECO:0000259" key="1">
    <source>
        <dbReference type="Pfam" id="PF03101"/>
    </source>
</evidence>